<dbReference type="OrthoDB" id="9802121at2"/>
<dbReference type="EMBL" id="CP013187">
    <property type="protein sequence ID" value="ALO42711.1"/>
    <property type="molecule type" value="Genomic_DNA"/>
</dbReference>
<dbReference type="RefSeq" id="WP_058030420.1">
    <property type="nucleotide sequence ID" value="NZ_CP013187.1"/>
</dbReference>
<proteinExistence type="predicted"/>
<dbReference type="STRING" id="161398.PP2015_2214"/>
<evidence type="ECO:0000313" key="4">
    <source>
        <dbReference type="Proteomes" id="UP000061457"/>
    </source>
</evidence>
<dbReference type="PATRIC" id="fig|161398.10.peg.2252"/>
<feature type="domain" description="Flavodoxin-like fold" evidence="2">
    <location>
        <begin position="2"/>
        <end position="159"/>
    </location>
</feature>
<evidence type="ECO:0000313" key="3">
    <source>
        <dbReference type="EMBL" id="ALO42711.1"/>
    </source>
</evidence>
<dbReference type="GO" id="GO:0010181">
    <property type="term" value="F:FMN binding"/>
    <property type="evidence" value="ECO:0007669"/>
    <property type="project" value="TreeGrafter"/>
</dbReference>
<name>A0A0S2K2I2_9GAMM</name>
<keyword evidence="1" id="KW-0560">Oxidoreductase</keyword>
<organism evidence="3 4">
    <name type="scientific">Pseudoalteromonas phenolica</name>
    <dbReference type="NCBI Taxonomy" id="161398"/>
    <lineage>
        <taxon>Bacteria</taxon>
        <taxon>Pseudomonadati</taxon>
        <taxon>Pseudomonadota</taxon>
        <taxon>Gammaproteobacteria</taxon>
        <taxon>Alteromonadales</taxon>
        <taxon>Pseudoalteromonadaceae</taxon>
        <taxon>Pseudoalteromonas</taxon>
    </lineage>
</organism>
<dbReference type="PANTHER" id="PTHR47307">
    <property type="entry name" value="GLUTATHIONE-REGULATED POTASSIUM-EFFLUX SYSTEM ANCILLARY PROTEIN KEFG"/>
    <property type="match status" value="1"/>
</dbReference>
<dbReference type="KEGG" id="pphe:PP2015_2214"/>
<evidence type="ECO:0000259" key="2">
    <source>
        <dbReference type="Pfam" id="PF02525"/>
    </source>
</evidence>
<dbReference type="InterPro" id="IPR003680">
    <property type="entry name" value="Flavodoxin_fold"/>
</dbReference>
<protein>
    <submittedName>
        <fullName evidence="3">NADPH-dependent FMN reductase family protein</fullName>
    </submittedName>
</protein>
<evidence type="ECO:0000256" key="1">
    <source>
        <dbReference type="ARBA" id="ARBA00023002"/>
    </source>
</evidence>
<dbReference type="SUPFAM" id="SSF52218">
    <property type="entry name" value="Flavoproteins"/>
    <property type="match status" value="1"/>
</dbReference>
<dbReference type="Gene3D" id="3.40.50.360">
    <property type="match status" value="1"/>
</dbReference>
<dbReference type="GO" id="GO:0003955">
    <property type="term" value="F:NAD(P)H dehydrogenase (quinone) activity"/>
    <property type="evidence" value="ECO:0007669"/>
    <property type="project" value="TreeGrafter"/>
</dbReference>
<dbReference type="GO" id="GO:0009055">
    <property type="term" value="F:electron transfer activity"/>
    <property type="evidence" value="ECO:0007669"/>
    <property type="project" value="TreeGrafter"/>
</dbReference>
<accession>A0A0S2K2I2</accession>
<dbReference type="Proteomes" id="UP000061457">
    <property type="component" value="Chromosome I"/>
</dbReference>
<dbReference type="InterPro" id="IPR046980">
    <property type="entry name" value="KefG/KefF"/>
</dbReference>
<dbReference type="InterPro" id="IPR029039">
    <property type="entry name" value="Flavoprotein-like_sf"/>
</dbReference>
<reference evidence="3 4" key="1">
    <citation type="submission" date="2015-11" db="EMBL/GenBank/DDBJ databases">
        <authorList>
            <person name="Zhang Y."/>
            <person name="Guo Z."/>
        </authorList>
    </citation>
    <scope>NUCLEOTIDE SEQUENCE [LARGE SCALE GENOMIC DNA]</scope>
    <source>
        <strain evidence="3 4">KCTC 12086</strain>
    </source>
</reference>
<dbReference type="AlphaFoldDB" id="A0A0S2K2I2"/>
<gene>
    <name evidence="3" type="ORF">PP2015_2214</name>
</gene>
<dbReference type="PANTHER" id="PTHR47307:SF1">
    <property type="entry name" value="GLUTATHIONE-REGULATED POTASSIUM-EFFLUX SYSTEM ANCILLARY PROTEIN KEFG"/>
    <property type="match status" value="1"/>
</dbReference>
<dbReference type="Pfam" id="PF02525">
    <property type="entry name" value="Flavodoxin_2"/>
    <property type="match status" value="1"/>
</dbReference>
<keyword evidence="4" id="KW-1185">Reference proteome</keyword>
<sequence>MSKVVVISGHPNLKESYTNTVILEQLETSVSNLTVRRLDALYPDYKIDVQAEQDAIIDADIIVLQFPFYWYSIPALLKKWLDDVFSYNFAYGAQGDKLKDKALLLSFTVGGPEESYTPLGYNHFSIEELIKPLQQTAYMAKMNFVKPVFTHRMVYIEGVYNKLEDVQNRAITHSQALIKAISTLTESTEQKITSFVSEWFSTFDLLPEQNEYFTSHLSDSIRLVMPEGEFIGHEGFRDWYAIARKTFKPNCDHKVEQIDITETNKGYEVALRIRLIAQSYEDSDLQGEHVNVLVNETWQLKIIDGSVIINEYLVDVLSR</sequence>